<evidence type="ECO:0000313" key="2">
    <source>
        <dbReference type="Proteomes" id="UP000831782"/>
    </source>
</evidence>
<dbReference type="EMBL" id="CP095072">
    <property type="protein sequence ID" value="UOQ48598.1"/>
    <property type="molecule type" value="Genomic_DNA"/>
</dbReference>
<dbReference type="Proteomes" id="UP000831782">
    <property type="component" value="Chromosome"/>
</dbReference>
<proteinExistence type="predicted"/>
<gene>
    <name evidence="1" type="ORF">MUN88_00060</name>
</gene>
<evidence type="ECO:0000313" key="1">
    <source>
        <dbReference type="EMBL" id="UOQ48598.1"/>
    </source>
</evidence>
<organism evidence="1 2">
    <name type="scientific">Gracilibacillus caseinilyticus</name>
    <dbReference type="NCBI Taxonomy" id="2932256"/>
    <lineage>
        <taxon>Bacteria</taxon>
        <taxon>Bacillati</taxon>
        <taxon>Bacillota</taxon>
        <taxon>Bacilli</taxon>
        <taxon>Bacillales</taxon>
        <taxon>Bacillaceae</taxon>
        <taxon>Gracilibacillus</taxon>
    </lineage>
</organism>
<protein>
    <submittedName>
        <fullName evidence="1">TetR family transcriptional regulator</fullName>
    </submittedName>
</protein>
<reference evidence="1 2" key="1">
    <citation type="submission" date="2022-04" db="EMBL/GenBank/DDBJ databases">
        <title>Gracilibacillus sp. isolated from saltern.</title>
        <authorList>
            <person name="Won M."/>
            <person name="Lee C.-M."/>
            <person name="Woen H.-Y."/>
            <person name="Kwon S.-W."/>
        </authorList>
    </citation>
    <scope>NUCLEOTIDE SEQUENCE [LARGE SCALE GENOMIC DNA]</scope>
    <source>
        <strain evidence="1 2">SSWR10-1</strain>
    </source>
</reference>
<keyword evidence="2" id="KW-1185">Reference proteome</keyword>
<name>A0ABY4EWI4_9BACI</name>
<dbReference type="RefSeq" id="WP_244719345.1">
    <property type="nucleotide sequence ID" value="NZ_CP095072.1"/>
</dbReference>
<accession>A0ABY4EWI4</accession>
<sequence>MNQIAKEAEAGIGAGTLYRRYNNKAEVCLI</sequence>